<proteinExistence type="inferred from homology"/>
<dbReference type="OrthoDB" id="3398374at2"/>
<name>A0A0L0QLT1_VIRPA</name>
<dbReference type="GO" id="GO:0006809">
    <property type="term" value="P:nitric oxide biosynthetic process"/>
    <property type="evidence" value="ECO:0007669"/>
    <property type="project" value="InterPro"/>
</dbReference>
<dbReference type="PROSITE" id="PS60001">
    <property type="entry name" value="NOS"/>
    <property type="match status" value="1"/>
</dbReference>
<comment type="catalytic activity">
    <reaction evidence="10">
        <text>3 reduced [flavodoxin] + 2 L-arginine + 4 O2 = 3 oxidized [flavodoxin] + 2 L-citrulline + 2 nitric oxide + 4 H2O + 5 H(+)</text>
        <dbReference type="Rhea" id="RHEA:52324"/>
        <dbReference type="Rhea" id="RHEA-COMP:10622"/>
        <dbReference type="Rhea" id="RHEA-COMP:10623"/>
        <dbReference type="ChEBI" id="CHEBI:15377"/>
        <dbReference type="ChEBI" id="CHEBI:15378"/>
        <dbReference type="ChEBI" id="CHEBI:15379"/>
        <dbReference type="ChEBI" id="CHEBI:16480"/>
        <dbReference type="ChEBI" id="CHEBI:32682"/>
        <dbReference type="ChEBI" id="CHEBI:57618"/>
        <dbReference type="ChEBI" id="CHEBI:57743"/>
        <dbReference type="ChEBI" id="CHEBI:58210"/>
        <dbReference type="EC" id="1.14.14.47"/>
    </reaction>
</comment>
<keyword evidence="6 11" id="KW-0349">Heme</keyword>
<dbReference type="PATRIC" id="fig|1473.5.peg.1412"/>
<evidence type="ECO:0000256" key="12">
    <source>
        <dbReference type="PIRSR" id="PIRSR037219-1"/>
    </source>
</evidence>
<dbReference type="GO" id="GO:0020037">
    <property type="term" value="F:heme binding"/>
    <property type="evidence" value="ECO:0007669"/>
    <property type="project" value="InterPro"/>
</dbReference>
<dbReference type="InterPro" id="IPR004030">
    <property type="entry name" value="NOS_N"/>
</dbReference>
<dbReference type="InterPro" id="IPR050607">
    <property type="entry name" value="NOS"/>
</dbReference>
<comment type="cofactor">
    <cofactor evidence="1 11 12">
        <name>heme</name>
        <dbReference type="ChEBI" id="CHEBI:30413"/>
    </cofactor>
</comment>
<dbReference type="InterPro" id="IPR044943">
    <property type="entry name" value="NOS_dom_1"/>
</dbReference>
<dbReference type="InterPro" id="IPR044944">
    <property type="entry name" value="NOS_dom_3"/>
</dbReference>
<evidence type="ECO:0000256" key="6">
    <source>
        <dbReference type="ARBA" id="ARBA00022617"/>
    </source>
</evidence>
<evidence type="ECO:0000256" key="9">
    <source>
        <dbReference type="ARBA" id="ARBA00023004"/>
    </source>
</evidence>
<evidence type="ECO:0000256" key="4">
    <source>
        <dbReference type="ARBA" id="ARBA00012735"/>
    </source>
</evidence>
<reference evidence="14" key="1">
    <citation type="submission" date="2015-07" db="EMBL/GenBank/DDBJ databases">
        <title>Fjat-10053 dsm26.</title>
        <authorList>
            <person name="Liu B."/>
            <person name="Wang J."/>
            <person name="Zhu Y."/>
            <person name="Liu G."/>
            <person name="Chen Q."/>
            <person name="Chen Z."/>
            <person name="Lan J."/>
            <person name="Che J."/>
            <person name="Ge C."/>
            <person name="Shi H."/>
            <person name="Pan Z."/>
            <person name="Liu X."/>
        </authorList>
    </citation>
    <scope>NUCLEOTIDE SEQUENCE [LARGE SCALE GENOMIC DNA]</scope>
    <source>
        <strain evidence="14">DSM 26</strain>
    </source>
</reference>
<dbReference type="Gene3D" id="3.90.440.10">
    <property type="entry name" value="Nitric Oxide Synthase,Heme Domain,Chain A domain 2"/>
    <property type="match status" value="1"/>
</dbReference>
<dbReference type="PANTHER" id="PTHR43410:SF1">
    <property type="entry name" value="NITRIC OXIDE SYNTHASE"/>
    <property type="match status" value="1"/>
</dbReference>
<evidence type="ECO:0000256" key="7">
    <source>
        <dbReference type="ARBA" id="ARBA00022723"/>
    </source>
</evidence>
<evidence type="ECO:0000256" key="3">
    <source>
        <dbReference type="ARBA" id="ARBA00005411"/>
    </source>
</evidence>
<dbReference type="InterPro" id="IPR017142">
    <property type="entry name" value="Nitric_oxide_synthase_Oase-su"/>
</dbReference>
<sequence>MNYDQEQLWKEAGQFLQLYHRELGLEDQLEARLQTVRHDIEKTGTYEHTYEELAYGAKVAWRNSNRCIGRLFWERMEVIDARSVTNSEEVFAQLIEHIRYAGNGGKIKPLITIFAPANNDHQPVKIWNHQLMRYAGYETENGIVGDPASVTFTKQCQKLGWTGKGTAFDLLPLVIQDGHGKPEWMEIPNNIVIEVPINHPTEDIFAGHDVKWYGVPIISDMRLEIGGLNYVAAPFNGWYMGTEIGARNLADENRYNLLPLVAEQLGLNTKHLNTLWKDRALVELNVAVLESFKQAGVSIVDHHTATKQFAVFEKQEQKLGRTVTGKWAWLIPPLSPATTHIFHKPYDNSIQKPNYFYSTNKVL</sequence>
<dbReference type="PIRSF" id="PIRSF037219">
    <property type="entry name" value="NOS_oxygenase"/>
    <property type="match status" value="1"/>
</dbReference>
<keyword evidence="7 11" id="KW-0479">Metal-binding</keyword>
<dbReference type="AlphaFoldDB" id="A0A0L0QLT1"/>
<comment type="miscellaneous">
    <text evidence="11">This protein is similar to the oxygenase domain of eukaryotic nitric oxide synthases but lacks the reductase domain which, in eukaryotes, is responsible for transfer of electrons to the ferric heme during nitric oxide synthesis.</text>
</comment>
<dbReference type="SUPFAM" id="SSF56512">
    <property type="entry name" value="Nitric oxide (NO) synthase oxygenase domain"/>
    <property type="match status" value="1"/>
</dbReference>
<evidence type="ECO:0000256" key="10">
    <source>
        <dbReference type="ARBA" id="ARBA00048713"/>
    </source>
</evidence>
<dbReference type="RefSeq" id="WP_050352114.1">
    <property type="nucleotide sequence ID" value="NZ_BOSN01000002.1"/>
</dbReference>
<dbReference type="EC" id="1.14.14.47" evidence="4 11"/>
<evidence type="ECO:0000256" key="5">
    <source>
        <dbReference type="ARBA" id="ARBA00018859"/>
    </source>
</evidence>
<dbReference type="Gene3D" id="3.90.1230.10">
    <property type="entry name" value="Nitric Oxide Synthase, Chain A, domain 3"/>
    <property type="match status" value="1"/>
</dbReference>
<dbReference type="Proteomes" id="UP000036780">
    <property type="component" value="Unassembled WGS sequence"/>
</dbReference>
<keyword evidence="14" id="KW-1185">Reference proteome</keyword>
<evidence type="ECO:0000256" key="2">
    <source>
        <dbReference type="ARBA" id="ARBA00002642"/>
    </source>
</evidence>
<evidence type="ECO:0000256" key="1">
    <source>
        <dbReference type="ARBA" id="ARBA00001971"/>
    </source>
</evidence>
<dbReference type="InterPro" id="IPR044940">
    <property type="entry name" value="NOS_dom_2"/>
</dbReference>
<evidence type="ECO:0000313" key="14">
    <source>
        <dbReference type="Proteomes" id="UP000036780"/>
    </source>
</evidence>
<protein>
    <recommendedName>
        <fullName evidence="5 11">Nitric oxide synthase oxygenase</fullName>
        <ecNumber evidence="4 11">1.14.14.47</ecNumber>
    </recommendedName>
</protein>
<organism evidence="13 14">
    <name type="scientific">Virgibacillus pantothenticus</name>
    <dbReference type="NCBI Taxonomy" id="1473"/>
    <lineage>
        <taxon>Bacteria</taxon>
        <taxon>Bacillati</taxon>
        <taxon>Bacillota</taxon>
        <taxon>Bacilli</taxon>
        <taxon>Bacillales</taxon>
        <taxon>Bacillaceae</taxon>
        <taxon>Virgibacillus</taxon>
    </lineage>
</organism>
<dbReference type="InterPro" id="IPR036119">
    <property type="entry name" value="NOS_N_sf"/>
</dbReference>
<keyword evidence="8 11" id="KW-0560">Oxidoreductase</keyword>
<dbReference type="PANTHER" id="PTHR43410">
    <property type="entry name" value="NITRIC OXIDE SYNTHASE OXYGENASE"/>
    <property type="match status" value="1"/>
</dbReference>
<comment type="similarity">
    <text evidence="3 11">Belongs to the NOS family. Bacterial NOS oxygenase subfamily.</text>
</comment>
<comment type="caution">
    <text evidence="13">The sequence shown here is derived from an EMBL/GenBank/DDBJ whole genome shotgun (WGS) entry which is preliminary data.</text>
</comment>
<feature type="binding site" description="axial binding residue" evidence="12">
    <location>
        <position position="67"/>
    </location>
    <ligand>
        <name>heme</name>
        <dbReference type="ChEBI" id="CHEBI:30413"/>
    </ligand>
    <ligandPart>
        <name>Fe</name>
        <dbReference type="ChEBI" id="CHEBI:18248"/>
    </ligandPart>
</feature>
<dbReference type="Pfam" id="PF02898">
    <property type="entry name" value="NO_synthase"/>
    <property type="match status" value="1"/>
</dbReference>
<dbReference type="CDD" id="cd00794">
    <property type="entry name" value="NOS_oxygenase_prok"/>
    <property type="match status" value="1"/>
</dbReference>
<dbReference type="GO" id="GO:0046872">
    <property type="term" value="F:metal ion binding"/>
    <property type="evidence" value="ECO:0007669"/>
    <property type="project" value="UniProtKB-KW"/>
</dbReference>
<keyword evidence="9 11" id="KW-0408">Iron</keyword>
<evidence type="ECO:0000313" key="13">
    <source>
        <dbReference type="EMBL" id="KNE19570.1"/>
    </source>
</evidence>
<evidence type="ECO:0000256" key="11">
    <source>
        <dbReference type="PIRNR" id="PIRNR037219"/>
    </source>
</evidence>
<gene>
    <name evidence="13" type="ORF">AFK71_13950</name>
</gene>
<accession>A0A0L0QLT1</accession>
<evidence type="ECO:0000256" key="8">
    <source>
        <dbReference type="ARBA" id="ARBA00023002"/>
    </source>
</evidence>
<comment type="function">
    <text evidence="2 11">Catalyzes the production of nitric oxide.</text>
</comment>
<comment type="subunit">
    <text evidence="11">Homodimer.</text>
</comment>
<dbReference type="GO" id="GO:0004517">
    <property type="term" value="F:nitric-oxide synthase activity"/>
    <property type="evidence" value="ECO:0007669"/>
    <property type="project" value="InterPro"/>
</dbReference>
<dbReference type="Gene3D" id="3.90.340.10">
    <property type="entry name" value="Nitric Oxide Synthase, Chain A, domain 1"/>
    <property type="match status" value="1"/>
</dbReference>
<dbReference type="EMBL" id="LGTO01000007">
    <property type="protein sequence ID" value="KNE19570.1"/>
    <property type="molecule type" value="Genomic_DNA"/>
</dbReference>